<keyword evidence="2" id="KW-1185">Reference proteome</keyword>
<organism evidence="1 2">
    <name type="scientific">Oopsacas minuta</name>
    <dbReference type="NCBI Taxonomy" id="111878"/>
    <lineage>
        <taxon>Eukaryota</taxon>
        <taxon>Metazoa</taxon>
        <taxon>Porifera</taxon>
        <taxon>Hexactinellida</taxon>
        <taxon>Hexasterophora</taxon>
        <taxon>Lyssacinosida</taxon>
        <taxon>Leucopsacidae</taxon>
        <taxon>Oopsacas</taxon>
    </lineage>
</organism>
<dbReference type="AlphaFoldDB" id="A0AAV7JR03"/>
<reference evidence="1 2" key="1">
    <citation type="journal article" date="2023" name="BMC Biol.">
        <title>The compact genome of the sponge Oopsacas minuta (Hexactinellida) is lacking key metazoan core genes.</title>
        <authorList>
            <person name="Santini S."/>
            <person name="Schenkelaars Q."/>
            <person name="Jourda C."/>
            <person name="Duchesne M."/>
            <person name="Belahbib H."/>
            <person name="Rocher C."/>
            <person name="Selva M."/>
            <person name="Riesgo A."/>
            <person name="Vervoort M."/>
            <person name="Leys S.P."/>
            <person name="Kodjabachian L."/>
            <person name="Le Bivic A."/>
            <person name="Borchiellini C."/>
            <person name="Claverie J.M."/>
            <person name="Renard E."/>
        </authorList>
    </citation>
    <scope>NUCLEOTIDE SEQUENCE [LARGE SCALE GENOMIC DNA]</scope>
    <source>
        <strain evidence="1">SPO-2</strain>
    </source>
</reference>
<evidence type="ECO:0000313" key="1">
    <source>
        <dbReference type="EMBL" id="KAI6651225.1"/>
    </source>
</evidence>
<comment type="caution">
    <text evidence="1">The sequence shown here is derived from an EMBL/GenBank/DDBJ whole genome shotgun (WGS) entry which is preliminary data.</text>
</comment>
<name>A0AAV7JR03_9METZ</name>
<evidence type="ECO:0000313" key="2">
    <source>
        <dbReference type="Proteomes" id="UP001165289"/>
    </source>
</evidence>
<dbReference type="Proteomes" id="UP001165289">
    <property type="component" value="Unassembled WGS sequence"/>
</dbReference>
<dbReference type="EMBL" id="JAKMXF010000306">
    <property type="protein sequence ID" value="KAI6651225.1"/>
    <property type="molecule type" value="Genomic_DNA"/>
</dbReference>
<proteinExistence type="predicted"/>
<gene>
    <name evidence="1" type="ORF">LOD99_5372</name>
</gene>
<sequence>MASNESISSCKNHILKEQGDFSESSQFSVSEDISYISSPPVMNIRGKVVSRGGPLVTTLPLCPRQSESTSLTAVRQTSPGIPKHSPHLDCLIQHLKIKVLFI</sequence>
<protein>
    <submittedName>
        <fullName evidence="1">Uncharacterized protein</fullName>
    </submittedName>
</protein>
<accession>A0AAV7JR03</accession>